<organism evidence="7 8">
    <name type="scientific">Aspergillus taichungensis</name>
    <dbReference type="NCBI Taxonomy" id="482145"/>
    <lineage>
        <taxon>Eukaryota</taxon>
        <taxon>Fungi</taxon>
        <taxon>Dikarya</taxon>
        <taxon>Ascomycota</taxon>
        <taxon>Pezizomycotina</taxon>
        <taxon>Eurotiomycetes</taxon>
        <taxon>Eurotiomycetidae</taxon>
        <taxon>Eurotiales</taxon>
        <taxon>Aspergillaceae</taxon>
        <taxon>Aspergillus</taxon>
        <taxon>Aspergillus subgen. Circumdati</taxon>
    </lineage>
</organism>
<evidence type="ECO:0000259" key="6">
    <source>
        <dbReference type="Pfam" id="PF01284"/>
    </source>
</evidence>
<evidence type="ECO:0000256" key="1">
    <source>
        <dbReference type="ARBA" id="ARBA00004141"/>
    </source>
</evidence>
<gene>
    <name evidence="7" type="ORF">BDW42DRAFT_177503</name>
</gene>
<accession>A0A2J5HJ62</accession>
<dbReference type="EMBL" id="KZ559603">
    <property type="protein sequence ID" value="PLN77085.1"/>
    <property type="molecule type" value="Genomic_DNA"/>
</dbReference>
<feature type="transmembrane region" description="Helical" evidence="5">
    <location>
        <begin position="152"/>
        <end position="170"/>
    </location>
</feature>
<reference evidence="8" key="1">
    <citation type="submission" date="2017-12" db="EMBL/GenBank/DDBJ databases">
        <authorList>
            <consortium name="DOE Joint Genome Institute"/>
            <person name="Mondo S.J."/>
            <person name="Kjaerbolling I."/>
            <person name="Vesth T.C."/>
            <person name="Frisvad J.C."/>
            <person name="Nybo J.L."/>
            <person name="Theobald S."/>
            <person name="Kuo A."/>
            <person name="Bowyer P."/>
            <person name="Matsuda Y."/>
            <person name="Lyhne E.K."/>
            <person name="Kogle M.E."/>
            <person name="Clum A."/>
            <person name="Lipzen A."/>
            <person name="Salamov A."/>
            <person name="Ngan C.Y."/>
            <person name="Daum C."/>
            <person name="Chiniquy J."/>
            <person name="Barry K."/>
            <person name="LaButti K."/>
            <person name="Haridas S."/>
            <person name="Simmons B.A."/>
            <person name="Magnuson J.K."/>
            <person name="Mortensen U.H."/>
            <person name="Larsen T.O."/>
            <person name="Grigoriev I.V."/>
            <person name="Baker S.E."/>
            <person name="Andersen M.R."/>
            <person name="Nordberg H.P."/>
            <person name="Cantor M.N."/>
            <person name="Hua S.X."/>
        </authorList>
    </citation>
    <scope>NUCLEOTIDE SEQUENCE [LARGE SCALE GENOMIC DNA]</scope>
    <source>
        <strain evidence="8">IBT 19404</strain>
    </source>
</reference>
<comment type="subcellular location">
    <subcellularLocation>
        <location evidence="1">Membrane</location>
        <topology evidence="1">Multi-pass membrane protein</topology>
    </subcellularLocation>
</comment>
<protein>
    <submittedName>
        <fullName evidence="7">Membrane-associating domain-domain-containing protein</fullName>
    </submittedName>
</protein>
<sequence>MQLNFPWIYPVRVVQVVFGIIVLGLAAYGRLSFLSSISAETNRDLAINIPVSADTVNFMLFNGIWTAFIATPYLAFAPAFFPHAALQYVVPAVEVVTTIFWFAGFVATATILPPPRMCHGALCNSLQAATVFGAFEWYVLSPSVLGCSPCSWTTRVLFMVTSVFAVLGALRTHREGSTGNAPPTTTVNLGV</sequence>
<dbReference type="PANTHER" id="PTHR37451:SF1">
    <property type="entry name" value="MARVEL DOMAIN-CONTAINING PROTEIN"/>
    <property type="match status" value="1"/>
</dbReference>
<evidence type="ECO:0000313" key="7">
    <source>
        <dbReference type="EMBL" id="PLN77085.1"/>
    </source>
</evidence>
<dbReference type="Pfam" id="PF01284">
    <property type="entry name" value="MARVEL"/>
    <property type="match status" value="1"/>
</dbReference>
<evidence type="ECO:0000256" key="4">
    <source>
        <dbReference type="ARBA" id="ARBA00023136"/>
    </source>
</evidence>
<proteinExistence type="predicted"/>
<name>A0A2J5HJ62_9EURO</name>
<feature type="domain" description="MARVEL" evidence="6">
    <location>
        <begin position="9"/>
        <end position="139"/>
    </location>
</feature>
<dbReference type="InterPro" id="IPR008253">
    <property type="entry name" value="Marvel"/>
</dbReference>
<keyword evidence="8" id="KW-1185">Reference proteome</keyword>
<dbReference type="PANTHER" id="PTHR37451">
    <property type="entry name" value="MARVEL DOMAIN"/>
    <property type="match status" value="1"/>
</dbReference>
<feature type="transmembrane region" description="Helical" evidence="5">
    <location>
        <begin position="88"/>
        <end position="109"/>
    </location>
</feature>
<feature type="transmembrane region" description="Helical" evidence="5">
    <location>
        <begin position="12"/>
        <end position="34"/>
    </location>
</feature>
<evidence type="ECO:0000256" key="2">
    <source>
        <dbReference type="ARBA" id="ARBA00022692"/>
    </source>
</evidence>
<evidence type="ECO:0000256" key="5">
    <source>
        <dbReference type="SAM" id="Phobius"/>
    </source>
</evidence>
<dbReference type="OrthoDB" id="2117453at2759"/>
<keyword evidence="3 5" id="KW-1133">Transmembrane helix</keyword>
<dbReference type="AlphaFoldDB" id="A0A2J5HJ62"/>
<keyword evidence="2 5" id="KW-0812">Transmembrane</keyword>
<evidence type="ECO:0000313" key="8">
    <source>
        <dbReference type="Proteomes" id="UP000235023"/>
    </source>
</evidence>
<keyword evidence="4 5" id="KW-0472">Membrane</keyword>
<dbReference type="GO" id="GO:0016020">
    <property type="term" value="C:membrane"/>
    <property type="evidence" value="ECO:0007669"/>
    <property type="project" value="UniProtKB-SubCell"/>
</dbReference>
<feature type="transmembrane region" description="Helical" evidence="5">
    <location>
        <begin position="121"/>
        <end position="140"/>
    </location>
</feature>
<feature type="transmembrane region" description="Helical" evidence="5">
    <location>
        <begin position="55"/>
        <end position="76"/>
    </location>
</feature>
<dbReference type="Proteomes" id="UP000235023">
    <property type="component" value="Unassembled WGS sequence"/>
</dbReference>
<evidence type="ECO:0000256" key="3">
    <source>
        <dbReference type="ARBA" id="ARBA00022989"/>
    </source>
</evidence>